<dbReference type="InterPro" id="IPR036779">
    <property type="entry name" value="LysM_dom_sf"/>
</dbReference>
<feature type="region of interest" description="Disordered" evidence="2">
    <location>
        <begin position="152"/>
        <end position="171"/>
    </location>
</feature>
<dbReference type="InterPro" id="IPR011055">
    <property type="entry name" value="Dup_hybrid_motif"/>
</dbReference>
<sequence length="298" mass="30986">MRRLSPLLTLALISACATPQPPKRSASRITVQPPAPPPKPPQSGWQPAAVKADGAAVPGGRRHIVKRGETGLAIAKAYGVPWGRITAANKLDRDSVIQVGQALFIPIGAPPQQASRTQPGQPTTGQSRPTPPRTAPSGGFALDVDDAISGSAPAAEAGAARPQVPPTQAAATVPQLSWPVDGRVILSRYGPKAGGRFNDGINIKTTKGATVRAAADGEVVYVGDAITGFGLMILIRHPGGTVSAYGHLEDALVDRGTKVQRGQPIARAGTSGSANEPQLHFQLRQGRRTLDPVLYLPR</sequence>
<dbReference type="OrthoDB" id="9795421at2"/>
<dbReference type="PROSITE" id="PS51257">
    <property type="entry name" value="PROKAR_LIPOPROTEIN"/>
    <property type="match status" value="1"/>
</dbReference>
<dbReference type="InterPro" id="IPR050570">
    <property type="entry name" value="Cell_wall_metabolism_enzyme"/>
</dbReference>
<dbReference type="GO" id="GO:0004222">
    <property type="term" value="F:metalloendopeptidase activity"/>
    <property type="evidence" value="ECO:0007669"/>
    <property type="project" value="TreeGrafter"/>
</dbReference>
<accession>A0A501XF55</accession>
<dbReference type="PANTHER" id="PTHR21666:SF263">
    <property type="entry name" value="MUREIN HYDROLASE ACTIVATOR NLPD"/>
    <property type="match status" value="1"/>
</dbReference>
<dbReference type="InterPro" id="IPR018392">
    <property type="entry name" value="LysM"/>
</dbReference>
<dbReference type="CDD" id="cd12797">
    <property type="entry name" value="M23_peptidase"/>
    <property type="match status" value="1"/>
</dbReference>
<dbReference type="Pfam" id="PF01476">
    <property type="entry name" value="LysM"/>
    <property type="match status" value="1"/>
</dbReference>
<organism evidence="4 5">
    <name type="scientific">Sandaracinobacter neustonicus</name>
    <dbReference type="NCBI Taxonomy" id="1715348"/>
    <lineage>
        <taxon>Bacteria</taxon>
        <taxon>Pseudomonadati</taxon>
        <taxon>Pseudomonadota</taxon>
        <taxon>Alphaproteobacteria</taxon>
        <taxon>Sphingomonadales</taxon>
        <taxon>Sphingosinicellaceae</taxon>
        <taxon>Sandaracinobacter</taxon>
    </lineage>
</organism>
<comment type="caution">
    <text evidence="4">The sequence shown here is derived from an EMBL/GenBank/DDBJ whole genome shotgun (WGS) entry which is preliminary data.</text>
</comment>
<comment type="similarity">
    <text evidence="1">Belongs to the E.coli NlpD/Haemophilus LppB family.</text>
</comment>
<evidence type="ECO:0000259" key="3">
    <source>
        <dbReference type="PROSITE" id="PS51782"/>
    </source>
</evidence>
<dbReference type="EMBL" id="VFSU01000031">
    <property type="protein sequence ID" value="TPE59192.1"/>
    <property type="molecule type" value="Genomic_DNA"/>
</dbReference>
<feature type="region of interest" description="Disordered" evidence="2">
    <location>
        <begin position="109"/>
        <end position="142"/>
    </location>
</feature>
<dbReference type="SMART" id="SM00257">
    <property type="entry name" value="LysM"/>
    <property type="match status" value="1"/>
</dbReference>
<gene>
    <name evidence="4" type="ORF">FJQ54_14085</name>
</gene>
<dbReference type="AlphaFoldDB" id="A0A501XF55"/>
<evidence type="ECO:0000313" key="5">
    <source>
        <dbReference type="Proteomes" id="UP000319897"/>
    </source>
</evidence>
<dbReference type="Gene3D" id="2.70.70.10">
    <property type="entry name" value="Glucose Permease (Domain IIA)"/>
    <property type="match status" value="1"/>
</dbReference>
<dbReference type="PROSITE" id="PS51782">
    <property type="entry name" value="LYSM"/>
    <property type="match status" value="1"/>
</dbReference>
<name>A0A501XF55_9SPHN</name>
<feature type="domain" description="LysM" evidence="3">
    <location>
        <begin position="61"/>
        <end position="105"/>
    </location>
</feature>
<evidence type="ECO:0000256" key="2">
    <source>
        <dbReference type="SAM" id="MobiDB-lite"/>
    </source>
</evidence>
<feature type="region of interest" description="Disordered" evidence="2">
    <location>
        <begin position="18"/>
        <end position="47"/>
    </location>
</feature>
<dbReference type="CDD" id="cd00118">
    <property type="entry name" value="LysM"/>
    <property type="match status" value="1"/>
</dbReference>
<dbReference type="SUPFAM" id="SSF51261">
    <property type="entry name" value="Duplicated hybrid motif"/>
    <property type="match status" value="1"/>
</dbReference>
<dbReference type="Gene3D" id="3.10.350.10">
    <property type="entry name" value="LysM domain"/>
    <property type="match status" value="1"/>
</dbReference>
<proteinExistence type="inferred from homology"/>
<feature type="compositionally biased region" description="Polar residues" evidence="2">
    <location>
        <begin position="112"/>
        <end position="128"/>
    </location>
</feature>
<dbReference type="RefSeq" id="WP_140929063.1">
    <property type="nucleotide sequence ID" value="NZ_VFSU01000031.1"/>
</dbReference>
<dbReference type="SUPFAM" id="SSF54106">
    <property type="entry name" value="LysM domain"/>
    <property type="match status" value="1"/>
</dbReference>
<protein>
    <submittedName>
        <fullName evidence="4">M23 family metallopeptidase</fullName>
    </submittedName>
</protein>
<keyword evidence="5" id="KW-1185">Reference proteome</keyword>
<dbReference type="Pfam" id="PF01551">
    <property type="entry name" value="Peptidase_M23"/>
    <property type="match status" value="1"/>
</dbReference>
<reference evidence="4 5" key="1">
    <citation type="submission" date="2019-06" db="EMBL/GenBank/DDBJ databases">
        <authorList>
            <person name="Lee I."/>
            <person name="Jang G.I."/>
            <person name="Hwang C.Y."/>
        </authorList>
    </citation>
    <scope>NUCLEOTIDE SEQUENCE [LARGE SCALE GENOMIC DNA]</scope>
    <source>
        <strain evidence="4 5">PAMC 28131</strain>
    </source>
</reference>
<dbReference type="Proteomes" id="UP000319897">
    <property type="component" value="Unassembled WGS sequence"/>
</dbReference>
<dbReference type="PANTHER" id="PTHR21666">
    <property type="entry name" value="PEPTIDASE-RELATED"/>
    <property type="match status" value="1"/>
</dbReference>
<evidence type="ECO:0000256" key="1">
    <source>
        <dbReference type="ARBA" id="ARBA00038420"/>
    </source>
</evidence>
<evidence type="ECO:0000313" key="4">
    <source>
        <dbReference type="EMBL" id="TPE59192.1"/>
    </source>
</evidence>
<dbReference type="InterPro" id="IPR016047">
    <property type="entry name" value="M23ase_b-sheet_dom"/>
</dbReference>